<accession>A0A4Z1PE15</accession>
<sequence length="89" mass="10408">MKSACLLSTGRFLEGHRWQSDYGILDTCYRFEGNDEYFPFDMEEQNECDYAWDKLSEKFFALKKELAKEARKEITGKHVTAVIMHGNST</sequence>
<gene>
    <name evidence="1" type="ORF">E6O75_ATG03572</name>
</gene>
<dbReference type="AlphaFoldDB" id="A0A4Z1PE15"/>
<evidence type="ECO:0000313" key="2">
    <source>
        <dbReference type="Proteomes" id="UP000298493"/>
    </source>
</evidence>
<dbReference type="EMBL" id="SNSC02000003">
    <property type="protein sequence ID" value="TID25709.1"/>
    <property type="molecule type" value="Genomic_DNA"/>
</dbReference>
<reference evidence="1 2" key="1">
    <citation type="submission" date="2019-04" db="EMBL/GenBank/DDBJ databases">
        <title>High contiguity whole genome sequence and gene annotation resource for two Venturia nashicola isolates.</title>
        <authorList>
            <person name="Prokchorchik M."/>
            <person name="Won K."/>
            <person name="Lee Y."/>
            <person name="Choi E.D."/>
            <person name="Segonzac C."/>
            <person name="Sohn K.H."/>
        </authorList>
    </citation>
    <scope>NUCLEOTIDE SEQUENCE [LARGE SCALE GENOMIC DNA]</scope>
    <source>
        <strain evidence="1 2">PRI2</strain>
    </source>
</reference>
<evidence type="ECO:0000313" key="1">
    <source>
        <dbReference type="EMBL" id="TID25709.1"/>
    </source>
</evidence>
<name>A0A4Z1PE15_9PEZI</name>
<dbReference type="Proteomes" id="UP000298493">
    <property type="component" value="Unassembled WGS sequence"/>
</dbReference>
<proteinExistence type="predicted"/>
<keyword evidence="2" id="KW-1185">Reference proteome</keyword>
<comment type="caution">
    <text evidence="1">The sequence shown here is derived from an EMBL/GenBank/DDBJ whole genome shotgun (WGS) entry which is preliminary data.</text>
</comment>
<organism evidence="1 2">
    <name type="scientific">Venturia nashicola</name>
    <dbReference type="NCBI Taxonomy" id="86259"/>
    <lineage>
        <taxon>Eukaryota</taxon>
        <taxon>Fungi</taxon>
        <taxon>Dikarya</taxon>
        <taxon>Ascomycota</taxon>
        <taxon>Pezizomycotina</taxon>
        <taxon>Dothideomycetes</taxon>
        <taxon>Pleosporomycetidae</taxon>
        <taxon>Venturiales</taxon>
        <taxon>Venturiaceae</taxon>
        <taxon>Venturia</taxon>
    </lineage>
</organism>
<protein>
    <submittedName>
        <fullName evidence="1">Uncharacterized protein</fullName>
    </submittedName>
</protein>